<comment type="pathway">
    <text evidence="1 10">Amino-acid biosynthesis; S-adenosyl-L-methionine biosynthesis; S-adenosyl-L-methionine from L-methionine: step 1/1.</text>
</comment>
<comment type="subunit">
    <text evidence="10">Homotetramer; dimer of dimers.</text>
</comment>
<evidence type="ECO:0000256" key="5">
    <source>
        <dbReference type="ARBA" id="ARBA00022723"/>
    </source>
</evidence>
<dbReference type="GO" id="GO:0006556">
    <property type="term" value="P:S-adenosylmethionine biosynthetic process"/>
    <property type="evidence" value="ECO:0007669"/>
    <property type="project" value="UniProtKB-UniRule"/>
</dbReference>
<dbReference type="GO" id="GO:0000287">
    <property type="term" value="F:magnesium ion binding"/>
    <property type="evidence" value="ECO:0007669"/>
    <property type="project" value="UniProtKB-UniRule"/>
</dbReference>
<dbReference type="HAMAP" id="MF_00086">
    <property type="entry name" value="S_AdoMet_synth1"/>
    <property type="match status" value="1"/>
</dbReference>
<dbReference type="GO" id="GO:0005524">
    <property type="term" value="F:ATP binding"/>
    <property type="evidence" value="ECO:0007669"/>
    <property type="project" value="UniProtKB-UniRule"/>
</dbReference>
<dbReference type="GO" id="GO:0006730">
    <property type="term" value="P:one-carbon metabolic process"/>
    <property type="evidence" value="ECO:0007669"/>
    <property type="project" value="UniProtKB-KW"/>
</dbReference>
<organism evidence="16 17">
    <name type="scientific">Harryflintia acetispora</name>
    <dbReference type="NCBI Taxonomy" id="1849041"/>
    <lineage>
        <taxon>Bacteria</taxon>
        <taxon>Bacillati</taxon>
        <taxon>Bacillota</taxon>
        <taxon>Clostridia</taxon>
        <taxon>Eubacteriales</taxon>
        <taxon>Oscillospiraceae</taxon>
        <taxon>Harryflintia</taxon>
    </lineage>
</organism>
<proteinExistence type="inferred from homology"/>
<dbReference type="Pfam" id="PF00438">
    <property type="entry name" value="S-AdoMet_synt_N"/>
    <property type="match status" value="1"/>
</dbReference>
<dbReference type="PROSITE" id="PS00376">
    <property type="entry name" value="ADOMET_SYNTHASE_1"/>
    <property type="match status" value="1"/>
</dbReference>
<comment type="function">
    <text evidence="10">Catalyzes the formation of S-adenosylmethionine (AdoMet) from methionine and ATP. The overall synthetic reaction is composed of two sequential steps, AdoMet formation and the subsequent tripolyphosphate hydrolysis which occurs prior to release of AdoMet from the enzyme.</text>
</comment>
<evidence type="ECO:0000256" key="9">
    <source>
        <dbReference type="ARBA" id="ARBA00022958"/>
    </source>
</evidence>
<feature type="binding site" evidence="10">
    <location>
        <position position="240"/>
    </location>
    <ligand>
        <name>ATP</name>
        <dbReference type="ChEBI" id="CHEBI:30616"/>
        <note>ligand shared between two neighboring subunits</note>
    </ligand>
</feature>
<evidence type="ECO:0000256" key="8">
    <source>
        <dbReference type="ARBA" id="ARBA00022842"/>
    </source>
</evidence>
<dbReference type="InterPro" id="IPR022629">
    <property type="entry name" value="S-AdoMet_synt_central"/>
</dbReference>
<dbReference type="Pfam" id="PF02772">
    <property type="entry name" value="S-AdoMet_synt_M"/>
    <property type="match status" value="1"/>
</dbReference>
<dbReference type="GO" id="GO:0005737">
    <property type="term" value="C:cytoplasm"/>
    <property type="evidence" value="ECO:0007669"/>
    <property type="project" value="UniProtKB-SubCell"/>
</dbReference>
<keyword evidence="4 10" id="KW-0808">Transferase</keyword>
<feature type="binding site" description="in other chain" evidence="10">
    <location>
        <position position="271"/>
    </location>
    <ligand>
        <name>L-methionine</name>
        <dbReference type="ChEBI" id="CHEBI:57844"/>
        <note>ligand shared between two neighboring subunits</note>
    </ligand>
</feature>
<evidence type="ECO:0000256" key="4">
    <source>
        <dbReference type="ARBA" id="ARBA00022679"/>
    </source>
</evidence>
<feature type="binding site" description="in other chain" evidence="10">
    <location>
        <position position="99"/>
    </location>
    <ligand>
        <name>L-methionine</name>
        <dbReference type="ChEBI" id="CHEBI:57844"/>
        <note>ligand shared between two neighboring subunits</note>
    </ligand>
</feature>
<dbReference type="EMBL" id="SLUK01000008">
    <property type="protein sequence ID" value="TCL42820.1"/>
    <property type="molecule type" value="Genomic_DNA"/>
</dbReference>
<dbReference type="InterPro" id="IPR022631">
    <property type="entry name" value="ADOMET_SYNTHASE_CS"/>
</dbReference>
<dbReference type="PROSITE" id="PS00377">
    <property type="entry name" value="ADOMET_SYNTHASE_2"/>
    <property type="match status" value="1"/>
</dbReference>
<comment type="similarity">
    <text evidence="2 10 12">Belongs to the AdoMet synthase family.</text>
</comment>
<dbReference type="FunFam" id="3.30.300.10:FF:000003">
    <property type="entry name" value="S-adenosylmethionine synthase"/>
    <property type="match status" value="1"/>
</dbReference>
<feature type="binding site" description="in other chain" evidence="10">
    <location>
        <begin position="231"/>
        <end position="232"/>
    </location>
    <ligand>
        <name>ATP</name>
        <dbReference type="ChEBI" id="CHEBI:30616"/>
        <note>ligand shared between two neighboring subunits</note>
    </ligand>
</feature>
<dbReference type="InterPro" id="IPR022636">
    <property type="entry name" value="S-AdoMet_synthetase_sfam"/>
</dbReference>
<protein>
    <recommendedName>
        <fullName evidence="10">S-adenosylmethionine synthase</fullName>
        <shortName evidence="10">AdoMet synthase</shortName>
        <ecNumber evidence="10">2.5.1.6</ecNumber>
    </recommendedName>
    <alternativeName>
        <fullName evidence="10">MAT</fullName>
    </alternativeName>
    <alternativeName>
        <fullName evidence="10">Methionine adenosyltransferase</fullName>
    </alternativeName>
</protein>
<feature type="domain" description="S-adenosylmethionine synthetase C-terminal" evidence="15">
    <location>
        <begin position="234"/>
        <end position="367"/>
    </location>
</feature>
<dbReference type="PANTHER" id="PTHR11964">
    <property type="entry name" value="S-ADENOSYLMETHIONINE SYNTHETASE"/>
    <property type="match status" value="1"/>
</dbReference>
<evidence type="ECO:0000259" key="15">
    <source>
        <dbReference type="Pfam" id="PF02773"/>
    </source>
</evidence>
<dbReference type="InterPro" id="IPR022630">
    <property type="entry name" value="S-AdoMet_synt_C"/>
</dbReference>
<dbReference type="AlphaFoldDB" id="A0A9X8UIG9"/>
<feature type="binding site" evidence="10">
    <location>
        <position position="240"/>
    </location>
    <ligand>
        <name>L-methionine</name>
        <dbReference type="ChEBI" id="CHEBI:57844"/>
        <note>ligand shared between two neighboring subunits</note>
    </ligand>
</feature>
<sequence length="384" mass="41301">MANYLFTSESVTEGHPDKICDQISDAVLDAMLQGDPQSRVACECAATTGMVLIMGEITSKSQVDIPALARRVICDIGYDRSEYGFDGNTCNILTSLDRQSPDIAMGVSLGSGGAGSVGAGDQGMMFGFACDETAEYMPLTISLSHRLTRRLAEVRRGSLPYLRPDGKAQVTVEYDGYTPVRISAVVVSSQHAAEVDIGQVRQDILEQVIAPVLPKGLCDERTRYFINPTGRFVVGGPMGDSGVTGRKIIVDTYGGWGRHGGGAFSGKDPTKVDRSAAYAARYVAKNIVAAGLASRCEVQLAYAIGVAEPVSVNVNTFGTGKRPTDEIEAAVRRTFDLRPAAIIDSLGLRSLRYQPLASYGHMGREELNVSFERTDRVEELLENI</sequence>
<comment type="subcellular location">
    <subcellularLocation>
        <location evidence="10 11">Cytoplasm</location>
    </subcellularLocation>
</comment>
<accession>A0A9X8UIG9</accession>
<feature type="binding site" evidence="10">
    <location>
        <position position="267"/>
    </location>
    <ligand>
        <name>ATP</name>
        <dbReference type="ChEBI" id="CHEBI:30616"/>
        <note>ligand shared between two neighboring subunits</note>
    </ligand>
</feature>
<keyword evidence="17" id="KW-1185">Reference proteome</keyword>
<dbReference type="Gene3D" id="3.30.300.10">
    <property type="match status" value="3"/>
</dbReference>
<feature type="binding site" description="in other chain" evidence="10">
    <location>
        <begin position="246"/>
        <end position="247"/>
    </location>
    <ligand>
        <name>ATP</name>
        <dbReference type="ChEBI" id="CHEBI:30616"/>
        <note>ligand shared between two neighboring subunits</note>
    </ligand>
</feature>
<keyword evidence="5 10" id="KW-0479">Metal-binding</keyword>
<keyword evidence="8 10" id="KW-0460">Magnesium</keyword>
<evidence type="ECO:0000256" key="1">
    <source>
        <dbReference type="ARBA" id="ARBA00005224"/>
    </source>
</evidence>
<dbReference type="Pfam" id="PF02773">
    <property type="entry name" value="S-AdoMet_synt_C"/>
    <property type="match status" value="1"/>
</dbReference>
<comment type="caution">
    <text evidence="16">The sequence shown here is derived from an EMBL/GenBank/DDBJ whole genome shotgun (WGS) entry which is preliminary data.</text>
</comment>
<evidence type="ECO:0000313" key="16">
    <source>
        <dbReference type="EMBL" id="TCL42820.1"/>
    </source>
</evidence>
<dbReference type="InterPro" id="IPR002133">
    <property type="entry name" value="S-AdoMet_synthetase"/>
</dbReference>
<name>A0A9X8UIG9_9FIRM</name>
<evidence type="ECO:0000256" key="6">
    <source>
        <dbReference type="ARBA" id="ARBA00022741"/>
    </source>
</evidence>
<evidence type="ECO:0000256" key="7">
    <source>
        <dbReference type="ARBA" id="ARBA00022840"/>
    </source>
</evidence>
<comment type="cofactor">
    <cofactor evidence="10">
        <name>K(+)</name>
        <dbReference type="ChEBI" id="CHEBI:29103"/>
    </cofactor>
    <text evidence="10">Binds 1 potassium ion per subunit.</text>
</comment>
<feature type="region of interest" description="Flexible loop" evidence="10">
    <location>
        <begin position="99"/>
        <end position="109"/>
    </location>
</feature>
<comment type="cofactor">
    <cofactor evidence="10">
        <name>Mg(2+)</name>
        <dbReference type="ChEBI" id="CHEBI:18420"/>
    </cofactor>
    <text evidence="10">Binds 2 divalent ions per subunit.</text>
</comment>
<keyword evidence="6 10" id="KW-0547">Nucleotide-binding</keyword>
<keyword evidence="10" id="KW-0963">Cytoplasm</keyword>
<evidence type="ECO:0000256" key="2">
    <source>
        <dbReference type="ARBA" id="ARBA00009685"/>
    </source>
</evidence>
<feature type="binding site" evidence="10">
    <location>
        <position position="263"/>
    </location>
    <ligand>
        <name>ATP</name>
        <dbReference type="ChEBI" id="CHEBI:30616"/>
        <note>ligand shared between two neighboring subunits</note>
    </ligand>
</feature>
<evidence type="ECO:0000256" key="3">
    <source>
        <dbReference type="ARBA" id="ARBA00022563"/>
    </source>
</evidence>
<feature type="binding site" description="in other chain" evidence="10">
    <location>
        <position position="56"/>
    </location>
    <ligand>
        <name>L-methionine</name>
        <dbReference type="ChEBI" id="CHEBI:57844"/>
        <note>ligand shared between two neighboring subunits</note>
    </ligand>
</feature>
<reference evidence="16 17" key="1">
    <citation type="submission" date="2019-03" db="EMBL/GenBank/DDBJ databases">
        <title>Genomic Encyclopedia of Type Strains, Phase IV (KMG-IV): sequencing the most valuable type-strain genomes for metagenomic binning, comparative biology and taxonomic classification.</title>
        <authorList>
            <person name="Goeker M."/>
        </authorList>
    </citation>
    <scope>NUCLEOTIDE SEQUENCE [LARGE SCALE GENOMIC DNA]</scope>
    <source>
        <strain evidence="16 17">DSM 100433</strain>
    </source>
</reference>
<evidence type="ECO:0000313" key="17">
    <source>
        <dbReference type="Proteomes" id="UP000294682"/>
    </source>
</evidence>
<evidence type="ECO:0000256" key="10">
    <source>
        <dbReference type="HAMAP-Rule" id="MF_00086"/>
    </source>
</evidence>
<evidence type="ECO:0000256" key="12">
    <source>
        <dbReference type="RuleBase" id="RU004462"/>
    </source>
</evidence>
<dbReference type="RefSeq" id="WP_132084841.1">
    <property type="nucleotide sequence ID" value="NZ_SLUK01000008.1"/>
</dbReference>
<feature type="binding site" description="in other chain" evidence="10">
    <location>
        <position position="15"/>
    </location>
    <ligand>
        <name>ATP</name>
        <dbReference type="ChEBI" id="CHEBI:30616"/>
        <note>ligand shared between two neighboring subunits</note>
    </ligand>
</feature>
<gene>
    <name evidence="10" type="primary">metK</name>
    <name evidence="16" type="ORF">EDD78_108133</name>
</gene>
<feature type="binding site" description="in other chain" evidence="10">
    <location>
        <begin position="165"/>
        <end position="167"/>
    </location>
    <ligand>
        <name>ATP</name>
        <dbReference type="ChEBI" id="CHEBI:30616"/>
        <note>ligand shared between two neighboring subunits</note>
    </ligand>
</feature>
<feature type="domain" description="S-adenosylmethionine synthetase central" evidence="14">
    <location>
        <begin position="117"/>
        <end position="232"/>
    </location>
</feature>
<evidence type="ECO:0000259" key="13">
    <source>
        <dbReference type="Pfam" id="PF00438"/>
    </source>
</evidence>
<feature type="binding site" evidence="10">
    <location>
        <position position="43"/>
    </location>
    <ligand>
        <name>K(+)</name>
        <dbReference type="ChEBI" id="CHEBI:29103"/>
    </ligand>
</feature>
<feature type="domain" description="S-adenosylmethionine synthetase N-terminal" evidence="13">
    <location>
        <begin position="3"/>
        <end position="101"/>
    </location>
</feature>
<dbReference type="EC" id="2.5.1.6" evidence="10"/>
<dbReference type="GO" id="GO:0004478">
    <property type="term" value="F:methionine adenosyltransferase activity"/>
    <property type="evidence" value="ECO:0007669"/>
    <property type="project" value="UniProtKB-UniRule"/>
</dbReference>
<dbReference type="PIRSF" id="PIRSF000497">
    <property type="entry name" value="MAT"/>
    <property type="match status" value="1"/>
</dbReference>
<keyword evidence="9 10" id="KW-0630">Potassium</keyword>
<evidence type="ECO:0000256" key="11">
    <source>
        <dbReference type="RuleBase" id="RU000542"/>
    </source>
</evidence>
<dbReference type="SUPFAM" id="SSF55973">
    <property type="entry name" value="S-adenosylmethionine synthetase"/>
    <property type="match status" value="3"/>
</dbReference>
<dbReference type="NCBIfam" id="TIGR01034">
    <property type="entry name" value="metK"/>
    <property type="match status" value="1"/>
</dbReference>
<dbReference type="Proteomes" id="UP000294682">
    <property type="component" value="Unassembled WGS sequence"/>
</dbReference>
<keyword evidence="3 10" id="KW-0554">One-carbon metabolism</keyword>
<keyword evidence="7 10" id="KW-0067">ATP-binding</keyword>
<evidence type="ECO:0000259" key="14">
    <source>
        <dbReference type="Pfam" id="PF02772"/>
    </source>
</evidence>
<comment type="catalytic activity">
    <reaction evidence="10">
        <text>L-methionine + ATP + H2O = S-adenosyl-L-methionine + phosphate + diphosphate</text>
        <dbReference type="Rhea" id="RHEA:21080"/>
        <dbReference type="ChEBI" id="CHEBI:15377"/>
        <dbReference type="ChEBI" id="CHEBI:30616"/>
        <dbReference type="ChEBI" id="CHEBI:33019"/>
        <dbReference type="ChEBI" id="CHEBI:43474"/>
        <dbReference type="ChEBI" id="CHEBI:57844"/>
        <dbReference type="ChEBI" id="CHEBI:59789"/>
        <dbReference type="EC" id="2.5.1.6"/>
    </reaction>
</comment>
<dbReference type="CDD" id="cd18079">
    <property type="entry name" value="S-AdoMet_synt"/>
    <property type="match status" value="1"/>
</dbReference>
<dbReference type="InterPro" id="IPR022628">
    <property type="entry name" value="S-AdoMet_synt_N"/>
</dbReference>
<feature type="binding site" evidence="10">
    <location>
        <position position="17"/>
    </location>
    <ligand>
        <name>Mg(2+)</name>
        <dbReference type="ChEBI" id="CHEBI:18420"/>
    </ligand>
</feature>